<dbReference type="SUPFAM" id="SSF144232">
    <property type="entry name" value="HIT/MYND zinc finger-like"/>
    <property type="match status" value="1"/>
</dbReference>
<dbReference type="Pfam" id="PF01753">
    <property type="entry name" value="zf-MYND"/>
    <property type="match status" value="1"/>
</dbReference>
<dbReference type="STRING" id="1314785.A0A165GMC3"/>
<dbReference type="PROSITE" id="PS01360">
    <property type="entry name" value="ZF_MYND_1"/>
    <property type="match status" value="1"/>
</dbReference>
<dbReference type="EMBL" id="KV427609">
    <property type="protein sequence ID" value="KZT10550.1"/>
    <property type="molecule type" value="Genomic_DNA"/>
</dbReference>
<dbReference type="AlphaFoldDB" id="A0A165GMC3"/>
<keyword evidence="3" id="KW-0862">Zinc</keyword>
<keyword evidence="7" id="KW-1185">Reference proteome</keyword>
<dbReference type="RefSeq" id="XP_040768290.1">
    <property type="nucleotide sequence ID" value="XM_040905521.1"/>
</dbReference>
<dbReference type="InterPro" id="IPR002893">
    <property type="entry name" value="Znf_MYND"/>
</dbReference>
<evidence type="ECO:0000313" key="6">
    <source>
        <dbReference type="EMBL" id="KZT10550.1"/>
    </source>
</evidence>
<evidence type="ECO:0000313" key="7">
    <source>
        <dbReference type="Proteomes" id="UP000076871"/>
    </source>
</evidence>
<evidence type="ECO:0000256" key="3">
    <source>
        <dbReference type="ARBA" id="ARBA00022833"/>
    </source>
</evidence>
<dbReference type="Gene3D" id="6.10.140.2220">
    <property type="match status" value="1"/>
</dbReference>
<protein>
    <recommendedName>
        <fullName evidence="5">MYND-type domain-containing protein</fullName>
    </recommendedName>
</protein>
<evidence type="ECO:0000256" key="1">
    <source>
        <dbReference type="ARBA" id="ARBA00022723"/>
    </source>
</evidence>
<dbReference type="InParanoid" id="A0A165GMC3"/>
<keyword evidence="1" id="KW-0479">Metal-binding</keyword>
<gene>
    <name evidence="6" type="ORF">LAESUDRAFT_673338</name>
</gene>
<dbReference type="PROSITE" id="PS50865">
    <property type="entry name" value="ZF_MYND_2"/>
    <property type="match status" value="1"/>
</dbReference>
<evidence type="ECO:0000259" key="5">
    <source>
        <dbReference type="PROSITE" id="PS50865"/>
    </source>
</evidence>
<feature type="domain" description="MYND-type" evidence="5">
    <location>
        <begin position="148"/>
        <end position="188"/>
    </location>
</feature>
<dbReference type="GeneID" id="63822551"/>
<organism evidence="6 7">
    <name type="scientific">Laetiporus sulphureus 93-53</name>
    <dbReference type="NCBI Taxonomy" id="1314785"/>
    <lineage>
        <taxon>Eukaryota</taxon>
        <taxon>Fungi</taxon>
        <taxon>Dikarya</taxon>
        <taxon>Basidiomycota</taxon>
        <taxon>Agaricomycotina</taxon>
        <taxon>Agaricomycetes</taxon>
        <taxon>Polyporales</taxon>
        <taxon>Laetiporus</taxon>
    </lineage>
</organism>
<proteinExistence type="predicted"/>
<dbReference type="GO" id="GO:0008270">
    <property type="term" value="F:zinc ion binding"/>
    <property type="evidence" value="ECO:0007669"/>
    <property type="project" value="UniProtKB-KW"/>
</dbReference>
<name>A0A165GMC3_9APHY</name>
<evidence type="ECO:0000256" key="4">
    <source>
        <dbReference type="PROSITE-ProRule" id="PRU00134"/>
    </source>
</evidence>
<accession>A0A165GMC3</accession>
<evidence type="ECO:0000256" key="2">
    <source>
        <dbReference type="ARBA" id="ARBA00022771"/>
    </source>
</evidence>
<keyword evidence="2 4" id="KW-0863">Zinc-finger</keyword>
<reference evidence="6 7" key="1">
    <citation type="journal article" date="2016" name="Mol. Biol. Evol.">
        <title>Comparative Genomics of Early-Diverging Mushroom-Forming Fungi Provides Insights into the Origins of Lignocellulose Decay Capabilities.</title>
        <authorList>
            <person name="Nagy L.G."/>
            <person name="Riley R."/>
            <person name="Tritt A."/>
            <person name="Adam C."/>
            <person name="Daum C."/>
            <person name="Floudas D."/>
            <person name="Sun H."/>
            <person name="Yadav J.S."/>
            <person name="Pangilinan J."/>
            <person name="Larsson K.H."/>
            <person name="Matsuura K."/>
            <person name="Barry K."/>
            <person name="Labutti K."/>
            <person name="Kuo R."/>
            <person name="Ohm R.A."/>
            <person name="Bhattacharya S.S."/>
            <person name="Shirouzu T."/>
            <person name="Yoshinaga Y."/>
            <person name="Martin F.M."/>
            <person name="Grigoriev I.V."/>
            <person name="Hibbett D.S."/>
        </authorList>
    </citation>
    <scope>NUCLEOTIDE SEQUENCE [LARGE SCALE GENOMIC DNA]</scope>
    <source>
        <strain evidence="6 7">93-53</strain>
    </source>
</reference>
<dbReference type="OrthoDB" id="265717at2759"/>
<sequence>MAENPLADLRDRLAFPPFADCPSEDDLDERYISVDGEIATHQRHWCFLGEIIDYIAIGRLTLDVRDVSGKLVRASFYDEDKGMRYVRGGGLKKGYTLALLYPWQHYFLDQSCGFRMETSEDVKIIPCSLKELMSANDKLQRGLPVAPCWTPGCEKTEDLRTCSKCHKAKYCGKEHQTQEWKAGHRQECKAFVELEWFLTRDWSTFDGGSEWSFPA</sequence>
<dbReference type="Proteomes" id="UP000076871">
    <property type="component" value="Unassembled WGS sequence"/>
</dbReference>